<evidence type="ECO:0000256" key="6">
    <source>
        <dbReference type="ARBA" id="ARBA00022989"/>
    </source>
</evidence>
<dbReference type="InterPro" id="IPR008166">
    <property type="entry name" value="Glyco_transf_92"/>
</dbReference>
<comment type="subcellular location">
    <subcellularLocation>
        <location evidence="1">Membrane</location>
        <topology evidence="1">Single-pass membrane protein</topology>
    </subcellularLocation>
</comment>
<feature type="signal peptide" evidence="10">
    <location>
        <begin position="1"/>
        <end position="24"/>
    </location>
</feature>
<feature type="compositionally biased region" description="Low complexity" evidence="9">
    <location>
        <begin position="412"/>
        <end position="425"/>
    </location>
</feature>
<keyword evidence="5" id="KW-0812">Transmembrane</keyword>
<reference evidence="11 12" key="1">
    <citation type="submission" date="2024-02" db="EMBL/GenBank/DDBJ databases">
        <authorList>
            <person name="Vignale AGUSTIN F."/>
            <person name="Sosa J E."/>
            <person name="Modenutti C."/>
        </authorList>
    </citation>
    <scope>NUCLEOTIDE SEQUENCE [LARGE SCALE GENOMIC DNA]</scope>
</reference>
<dbReference type="PANTHER" id="PTHR21461:SF69">
    <property type="entry name" value="GLYCOSYLTRANSFERASE FAMILY 92 PROTEIN"/>
    <property type="match status" value="1"/>
</dbReference>
<dbReference type="Proteomes" id="UP001642360">
    <property type="component" value="Unassembled WGS sequence"/>
</dbReference>
<sequence>MARKVRRTFLYVLVLVFFLASVYRHPFCDFISDELLLPSSVPLKAPQTNVAHQAIDENLTHQTTPHVTAAVSSVPTSSSISTVSILLQDWQVLVIVSPETPVTTDFDEFACLFLNNDTSRATPAGELSFPNRTLFKCELPVRIRRRLPLRQPILIKSTGTPPDRKTPAPELLRWNYVVYDSLTTEDDVVLFVKGLNNRQGSGRDPKEFKCVFGDDPINGVRTAVTSSVQEVFRCQRPDLTAITPSGGERIKVSVELSGVNLMVPSVAYYTISPSRKVANKDEKVNLCACTMVFNVAKFLKEWVVYHSKIGIDRFILYDNGSDDDLNEVIEELIQEGYDMKTLFWFWPKTQEAGFSHSAIYAKDSCMWMAYIDVDEFIYSPSWYKDSSPPSKSLLKSLLPMPRRYSDDHNEPSSSWSSSSSSSLSLPTLNPRVGQIRIGCHEFGPSDQKSNPKEGVMQGYNCRRKMENRHKSIVLLDAIDDSLLNLIHHFRLKEGYKTRKFNIHSMVVNHYKFQAWREFKAKFRRRVSAFVVDWTRQTNLKSNDRTPGLGYVQVEPRGWPRKFCEVYDNGLKELTRRWFGVESPSGYSMVWQS</sequence>
<accession>A0ABC8UH22</accession>
<evidence type="ECO:0000256" key="10">
    <source>
        <dbReference type="SAM" id="SignalP"/>
    </source>
</evidence>
<name>A0ABC8UH22_9AQUA</name>
<evidence type="ECO:0000256" key="8">
    <source>
        <dbReference type="RuleBase" id="RU366017"/>
    </source>
</evidence>
<feature type="chain" id="PRO_5044845372" description="Glycosyltransferase family 92 protein" evidence="10">
    <location>
        <begin position="25"/>
        <end position="592"/>
    </location>
</feature>
<proteinExistence type="inferred from homology"/>
<keyword evidence="6" id="KW-1133">Transmembrane helix</keyword>
<evidence type="ECO:0000313" key="12">
    <source>
        <dbReference type="Proteomes" id="UP001642360"/>
    </source>
</evidence>
<keyword evidence="4 8" id="KW-0808">Transferase</keyword>
<dbReference type="GO" id="GO:0016020">
    <property type="term" value="C:membrane"/>
    <property type="evidence" value="ECO:0007669"/>
    <property type="project" value="UniProtKB-SubCell"/>
</dbReference>
<dbReference type="GO" id="GO:0016757">
    <property type="term" value="F:glycosyltransferase activity"/>
    <property type="evidence" value="ECO:0007669"/>
    <property type="project" value="UniProtKB-UniRule"/>
</dbReference>
<comment type="caution">
    <text evidence="11">The sequence shown here is derived from an EMBL/GenBank/DDBJ whole genome shotgun (WGS) entry which is preliminary data.</text>
</comment>
<comment type="similarity">
    <text evidence="2 8">Belongs to the glycosyltransferase 92 family.</text>
</comment>
<evidence type="ECO:0000256" key="4">
    <source>
        <dbReference type="ARBA" id="ARBA00022679"/>
    </source>
</evidence>
<dbReference type="PANTHER" id="PTHR21461">
    <property type="entry name" value="GLYCOSYLTRANSFERASE FAMILY 92 PROTEIN"/>
    <property type="match status" value="1"/>
</dbReference>
<evidence type="ECO:0000256" key="3">
    <source>
        <dbReference type="ARBA" id="ARBA00022676"/>
    </source>
</evidence>
<keyword evidence="10" id="KW-0732">Signal</keyword>
<evidence type="ECO:0000256" key="7">
    <source>
        <dbReference type="ARBA" id="ARBA00023136"/>
    </source>
</evidence>
<feature type="region of interest" description="Disordered" evidence="9">
    <location>
        <begin position="405"/>
        <end position="426"/>
    </location>
</feature>
<evidence type="ECO:0000313" key="11">
    <source>
        <dbReference type="EMBL" id="CAK9180336.1"/>
    </source>
</evidence>
<keyword evidence="7" id="KW-0472">Membrane</keyword>
<evidence type="ECO:0000256" key="5">
    <source>
        <dbReference type="ARBA" id="ARBA00022692"/>
    </source>
</evidence>
<dbReference type="EC" id="2.4.1.-" evidence="8"/>
<evidence type="ECO:0000256" key="2">
    <source>
        <dbReference type="ARBA" id="ARBA00007647"/>
    </source>
</evidence>
<organism evidence="11 12">
    <name type="scientific">Ilex paraguariensis</name>
    <name type="common">yerba mate</name>
    <dbReference type="NCBI Taxonomy" id="185542"/>
    <lineage>
        <taxon>Eukaryota</taxon>
        <taxon>Viridiplantae</taxon>
        <taxon>Streptophyta</taxon>
        <taxon>Embryophyta</taxon>
        <taxon>Tracheophyta</taxon>
        <taxon>Spermatophyta</taxon>
        <taxon>Magnoliopsida</taxon>
        <taxon>eudicotyledons</taxon>
        <taxon>Gunneridae</taxon>
        <taxon>Pentapetalae</taxon>
        <taxon>asterids</taxon>
        <taxon>campanulids</taxon>
        <taxon>Aquifoliales</taxon>
        <taxon>Aquifoliaceae</taxon>
        <taxon>Ilex</taxon>
    </lineage>
</organism>
<protein>
    <recommendedName>
        <fullName evidence="8">Glycosyltransferase family 92 protein</fullName>
        <ecNumber evidence="8">2.4.1.-</ecNumber>
    </recommendedName>
</protein>
<dbReference type="EMBL" id="CAUOFW020007724">
    <property type="protein sequence ID" value="CAK9180336.1"/>
    <property type="molecule type" value="Genomic_DNA"/>
</dbReference>
<keyword evidence="3 8" id="KW-0328">Glycosyltransferase</keyword>
<evidence type="ECO:0000256" key="9">
    <source>
        <dbReference type="SAM" id="MobiDB-lite"/>
    </source>
</evidence>
<gene>
    <name evidence="11" type="ORF">ILEXP_LOCUS50328</name>
</gene>
<evidence type="ECO:0000256" key="1">
    <source>
        <dbReference type="ARBA" id="ARBA00004167"/>
    </source>
</evidence>
<keyword evidence="12" id="KW-1185">Reference proteome</keyword>
<dbReference type="AlphaFoldDB" id="A0ABC8UH22"/>
<dbReference type="Pfam" id="PF01697">
    <property type="entry name" value="Glyco_transf_92"/>
    <property type="match status" value="1"/>
</dbReference>